<dbReference type="Proteomes" id="UP001353858">
    <property type="component" value="Unassembled WGS sequence"/>
</dbReference>
<feature type="region of interest" description="Disordered" evidence="1">
    <location>
        <begin position="50"/>
        <end position="69"/>
    </location>
</feature>
<keyword evidence="3" id="KW-1185">Reference proteome</keyword>
<proteinExistence type="predicted"/>
<evidence type="ECO:0008006" key="4">
    <source>
        <dbReference type="Google" id="ProtNLM"/>
    </source>
</evidence>
<name>A0AAN7PIF4_9COLE</name>
<gene>
    <name evidence="2" type="ORF">RN001_003334</name>
</gene>
<accession>A0AAN7PIF4</accession>
<evidence type="ECO:0000313" key="2">
    <source>
        <dbReference type="EMBL" id="KAK4887063.1"/>
    </source>
</evidence>
<comment type="caution">
    <text evidence="2">The sequence shown here is derived from an EMBL/GenBank/DDBJ whole genome shotgun (WGS) entry which is preliminary data.</text>
</comment>
<evidence type="ECO:0000256" key="1">
    <source>
        <dbReference type="SAM" id="MobiDB-lite"/>
    </source>
</evidence>
<protein>
    <recommendedName>
        <fullName evidence="4">DDE Tnp4 domain-containing protein</fullName>
    </recommendedName>
</protein>
<dbReference type="AlphaFoldDB" id="A0AAN7PIF4"/>
<evidence type="ECO:0000313" key="3">
    <source>
        <dbReference type="Proteomes" id="UP001353858"/>
    </source>
</evidence>
<dbReference type="EMBL" id="JARPUR010000001">
    <property type="protein sequence ID" value="KAK4887063.1"/>
    <property type="molecule type" value="Genomic_DNA"/>
</dbReference>
<sequence length="221" mass="25167">MPRPSRKSEYLSMDPITHSLYGVPTPSVPASNGFMEPIPIQQSFPPNPMFNQKPKTQPPLPSTTGFMQPHPETYNQNFNANFQQQQPPVQVAQEVPAPVEKFPLLEEHKIIQIVFDDLRNRKILSSISQLKDEYIKWPTPAECVQIAARIENRCQLPGVVGAIDGTHIVFKQAKNNAIDFYNRKGQHSMPGRLHDARVFSNSPLFNKLVNDPIFYHHISIY</sequence>
<organism evidence="2 3">
    <name type="scientific">Aquatica leii</name>
    <dbReference type="NCBI Taxonomy" id="1421715"/>
    <lineage>
        <taxon>Eukaryota</taxon>
        <taxon>Metazoa</taxon>
        <taxon>Ecdysozoa</taxon>
        <taxon>Arthropoda</taxon>
        <taxon>Hexapoda</taxon>
        <taxon>Insecta</taxon>
        <taxon>Pterygota</taxon>
        <taxon>Neoptera</taxon>
        <taxon>Endopterygota</taxon>
        <taxon>Coleoptera</taxon>
        <taxon>Polyphaga</taxon>
        <taxon>Elateriformia</taxon>
        <taxon>Elateroidea</taxon>
        <taxon>Lampyridae</taxon>
        <taxon>Luciolinae</taxon>
        <taxon>Aquatica</taxon>
    </lineage>
</organism>
<reference evidence="3" key="1">
    <citation type="submission" date="2023-01" db="EMBL/GenBank/DDBJ databases">
        <title>Key to firefly adult light organ development and bioluminescence: homeobox transcription factors regulate luciferase expression and transportation to peroxisome.</title>
        <authorList>
            <person name="Fu X."/>
        </authorList>
    </citation>
    <scope>NUCLEOTIDE SEQUENCE [LARGE SCALE GENOMIC DNA]</scope>
</reference>